<evidence type="ECO:0000256" key="2">
    <source>
        <dbReference type="SAM" id="Phobius"/>
    </source>
</evidence>
<evidence type="ECO:0000313" key="5">
    <source>
        <dbReference type="Proteomes" id="UP000199013"/>
    </source>
</evidence>
<dbReference type="InterPro" id="IPR002656">
    <property type="entry name" value="Acyl_transf_3_dom"/>
</dbReference>
<dbReference type="EMBL" id="FLUV01001036">
    <property type="protein sequence ID" value="SBW22325.1"/>
    <property type="molecule type" value="Genomic_DNA"/>
</dbReference>
<organism evidence="4 5">
    <name type="scientific">Candidatus Protofrankia californiensis</name>
    <dbReference type="NCBI Taxonomy" id="1839754"/>
    <lineage>
        <taxon>Bacteria</taxon>
        <taxon>Bacillati</taxon>
        <taxon>Actinomycetota</taxon>
        <taxon>Actinomycetes</taxon>
        <taxon>Frankiales</taxon>
        <taxon>Frankiaceae</taxon>
        <taxon>Protofrankia</taxon>
    </lineage>
</organism>
<feature type="transmembrane region" description="Helical" evidence="2">
    <location>
        <begin position="318"/>
        <end position="335"/>
    </location>
</feature>
<keyword evidence="5" id="KW-1185">Reference proteome</keyword>
<feature type="transmembrane region" description="Helical" evidence="2">
    <location>
        <begin position="341"/>
        <end position="362"/>
    </location>
</feature>
<dbReference type="Pfam" id="PF01757">
    <property type="entry name" value="Acyl_transf_3"/>
    <property type="match status" value="1"/>
</dbReference>
<feature type="transmembrane region" description="Helical" evidence="2">
    <location>
        <begin position="65"/>
        <end position="82"/>
    </location>
</feature>
<gene>
    <name evidence="4" type="ORF">FDG2_2468</name>
</gene>
<feature type="transmembrane region" description="Helical" evidence="2">
    <location>
        <begin position="288"/>
        <end position="306"/>
    </location>
</feature>
<dbReference type="AlphaFoldDB" id="A0A1C3NXT0"/>
<sequence>MSTRASSNTRYSMLSHRLPKSTIQTGFDPKNSLNFLRLLLAALVMISHGWALGEFGMFRLGHYDVSALAVDGFFVISGFLVTRSNMRVGTTARFLWHRFLRIYPAFWVCLIVVAGFFAPLGWLHAHGTLDGFLTAYHGPVQYVAGNSTLHIAFYDVAGTPVGGNLPAEYSVKPGSWNGALWSLWWEFLCYIGVAALGVVGILQRRRAVIAVMAAAMWAALVVHWAAPDVADHFLDSSFAEGTLRLGPLFLSGSLLFLYGDRVPLSGLLAALAAFLVAGSMFLTEPHLVMALPLAYLCVWLGIRLPLHRIAARNDISYGLYIYSSPVQQLLALYGVQHHGVLAYFSAFTAGAVALASASWFAIERHALRLKDWTPRHRHHRRGSPQVSLPRQDQVHVQHPAAGDTRSRTGDQR</sequence>
<keyword evidence="2" id="KW-0472">Membrane</keyword>
<proteinExistence type="predicted"/>
<feature type="transmembrane region" description="Helical" evidence="2">
    <location>
        <begin position="264"/>
        <end position="282"/>
    </location>
</feature>
<accession>A0A1C3NXT0</accession>
<feature type="region of interest" description="Disordered" evidence="1">
    <location>
        <begin position="373"/>
        <end position="412"/>
    </location>
</feature>
<protein>
    <submittedName>
        <fullName evidence="4">O-acetyl-transferase</fullName>
    </submittedName>
</protein>
<feature type="transmembrane region" description="Helical" evidence="2">
    <location>
        <begin position="35"/>
        <end position="53"/>
    </location>
</feature>
<dbReference type="Proteomes" id="UP000199013">
    <property type="component" value="Unassembled WGS sequence"/>
</dbReference>
<keyword evidence="2" id="KW-0812">Transmembrane</keyword>
<keyword evidence="4" id="KW-0808">Transferase</keyword>
<evidence type="ECO:0000256" key="1">
    <source>
        <dbReference type="SAM" id="MobiDB-lite"/>
    </source>
</evidence>
<keyword evidence="2" id="KW-1133">Transmembrane helix</keyword>
<feature type="transmembrane region" description="Helical" evidence="2">
    <location>
        <begin position="183"/>
        <end position="202"/>
    </location>
</feature>
<dbReference type="GO" id="GO:0016747">
    <property type="term" value="F:acyltransferase activity, transferring groups other than amino-acyl groups"/>
    <property type="evidence" value="ECO:0007669"/>
    <property type="project" value="InterPro"/>
</dbReference>
<feature type="transmembrane region" description="Helical" evidence="2">
    <location>
        <begin position="102"/>
        <end position="123"/>
    </location>
</feature>
<feature type="transmembrane region" description="Helical" evidence="2">
    <location>
        <begin position="238"/>
        <end position="257"/>
    </location>
</feature>
<evidence type="ECO:0000259" key="3">
    <source>
        <dbReference type="Pfam" id="PF01757"/>
    </source>
</evidence>
<evidence type="ECO:0000313" key="4">
    <source>
        <dbReference type="EMBL" id="SBW22325.1"/>
    </source>
</evidence>
<reference evidence="5" key="1">
    <citation type="submission" date="2016-02" db="EMBL/GenBank/DDBJ databases">
        <authorList>
            <person name="Wibberg D."/>
        </authorList>
    </citation>
    <scope>NUCLEOTIDE SEQUENCE [LARGE SCALE GENOMIC DNA]</scope>
</reference>
<name>A0A1C3NXT0_9ACTN</name>
<feature type="transmembrane region" description="Helical" evidence="2">
    <location>
        <begin position="207"/>
        <end position="226"/>
    </location>
</feature>
<feature type="domain" description="Acyltransferase 3" evidence="3">
    <location>
        <begin position="31"/>
        <end position="355"/>
    </location>
</feature>